<keyword evidence="2" id="KW-1185">Reference proteome</keyword>
<protein>
    <submittedName>
        <fullName evidence="1">Uncharacterized protein</fullName>
    </submittedName>
</protein>
<proteinExistence type="predicted"/>
<dbReference type="AlphaFoldDB" id="A0A2I2KXF7"/>
<evidence type="ECO:0000313" key="2">
    <source>
        <dbReference type="Proteomes" id="UP000234331"/>
    </source>
</evidence>
<organism evidence="1 2">
    <name type="scientific">Frankia canadensis</name>
    <dbReference type="NCBI Taxonomy" id="1836972"/>
    <lineage>
        <taxon>Bacteria</taxon>
        <taxon>Bacillati</taxon>
        <taxon>Actinomycetota</taxon>
        <taxon>Actinomycetes</taxon>
        <taxon>Frankiales</taxon>
        <taxon>Frankiaceae</taxon>
        <taxon>Frankia</taxon>
    </lineage>
</organism>
<accession>A0A2I2KXF7</accession>
<dbReference type="EMBL" id="FZMO01000379">
    <property type="protein sequence ID" value="SNQ50339.1"/>
    <property type="molecule type" value="Genomic_DNA"/>
</dbReference>
<gene>
    <name evidence="1" type="ORF">FRACA_440036</name>
</gene>
<sequence length="59" mass="6934">MKTRATPHPRAGYGRTHSDIAAYAYRRPFDTTSPGRVRSRRNTGCRIPCRRCRRWNSVR</sequence>
<reference evidence="1 2" key="1">
    <citation type="submission" date="2017-06" db="EMBL/GenBank/DDBJ databases">
        <authorList>
            <person name="Kim H.J."/>
            <person name="Triplett B.A."/>
        </authorList>
    </citation>
    <scope>NUCLEOTIDE SEQUENCE [LARGE SCALE GENOMIC DNA]</scope>
    <source>
        <strain evidence="1">FRACA_ARgP5</strain>
    </source>
</reference>
<evidence type="ECO:0000313" key="1">
    <source>
        <dbReference type="EMBL" id="SNQ50339.1"/>
    </source>
</evidence>
<dbReference type="Proteomes" id="UP000234331">
    <property type="component" value="Unassembled WGS sequence"/>
</dbReference>
<name>A0A2I2KXF7_9ACTN</name>